<evidence type="ECO:0008006" key="3">
    <source>
        <dbReference type="Google" id="ProtNLM"/>
    </source>
</evidence>
<organism evidence="1 2">
    <name type="scientific">Acinetobacter baumannii 99063</name>
    <dbReference type="NCBI Taxonomy" id="1310630"/>
    <lineage>
        <taxon>Bacteria</taxon>
        <taxon>Pseudomonadati</taxon>
        <taxon>Pseudomonadota</taxon>
        <taxon>Gammaproteobacteria</taxon>
        <taxon>Moraxellales</taxon>
        <taxon>Moraxellaceae</taxon>
        <taxon>Acinetobacter</taxon>
        <taxon>Acinetobacter calcoaceticus/baumannii complex</taxon>
    </lineage>
</organism>
<dbReference type="AlphaFoldDB" id="A0A009THM5"/>
<sequence>MREFFLSTRISKVLGNADHEIKEQVEKVEQIINELSDIDPIFKNWYVNNATSSKPPLDYPFPSEKAHNYFLNLRKKDVNASFLLWNGSLESEQFAGFMFDRTGLVMDFKKALTADQMIQLFKAILKYPKCEYVYINTDFFNEINVYPHRAETTSICYVPVEIATDYLPHLYKKVDVDNQYNKGTILVFAENWADETDELKKIVQENSIALIELGVIPEAGLPDGFLNE</sequence>
<name>A0A009THM5_ACIBA</name>
<reference evidence="1 2" key="1">
    <citation type="submission" date="2014-02" db="EMBL/GenBank/DDBJ databases">
        <title>Comparative genomics and transcriptomics to identify genetic mechanisms underlying the emergence of carbapenem resistant Acinetobacter baumannii (CRAb).</title>
        <authorList>
            <person name="Harris A.D."/>
            <person name="Johnson K.J."/>
            <person name="George J."/>
            <person name="Shefchek K."/>
            <person name="Daugherty S.C."/>
            <person name="Parankush S."/>
            <person name="Sadzewicz L."/>
            <person name="Tallon L."/>
            <person name="Sengamalay N."/>
            <person name="Hazen T.H."/>
            <person name="Rasko D.A."/>
        </authorList>
    </citation>
    <scope>NUCLEOTIDE SEQUENCE [LARGE SCALE GENOMIC DNA]</scope>
    <source>
        <strain evidence="1 2">99063</strain>
    </source>
</reference>
<evidence type="ECO:0000313" key="1">
    <source>
        <dbReference type="EMBL" id="EXC50929.1"/>
    </source>
</evidence>
<proteinExistence type="predicted"/>
<evidence type="ECO:0000313" key="2">
    <source>
        <dbReference type="Proteomes" id="UP000020735"/>
    </source>
</evidence>
<protein>
    <recommendedName>
        <fullName evidence="3">Immunity protein 52 domain-containing protein</fullName>
    </recommendedName>
</protein>
<dbReference type="Proteomes" id="UP000020735">
    <property type="component" value="Unassembled WGS sequence"/>
</dbReference>
<gene>
    <name evidence="1" type="ORF">J529_2328</name>
</gene>
<comment type="caution">
    <text evidence="1">The sequence shown here is derived from an EMBL/GenBank/DDBJ whole genome shotgun (WGS) entry which is preliminary data.</text>
</comment>
<accession>A0A009THM5</accession>
<dbReference type="EMBL" id="JEXJ01000035">
    <property type="protein sequence ID" value="EXC50929.1"/>
    <property type="molecule type" value="Genomic_DNA"/>
</dbReference>
<dbReference type="PATRIC" id="fig|1310630.3.peg.2282"/>